<feature type="region of interest" description="Disordered" evidence="4">
    <location>
        <begin position="228"/>
        <end position="346"/>
    </location>
</feature>
<feature type="repeat" description="ANK" evidence="3">
    <location>
        <begin position="123"/>
        <end position="155"/>
    </location>
</feature>
<feature type="compositionally biased region" description="Polar residues" evidence="4">
    <location>
        <begin position="530"/>
        <end position="549"/>
    </location>
</feature>
<dbReference type="PROSITE" id="PS50088">
    <property type="entry name" value="ANK_REPEAT"/>
    <property type="match status" value="2"/>
</dbReference>
<dbReference type="OrthoDB" id="341259at2759"/>
<evidence type="ECO:0000313" key="6">
    <source>
        <dbReference type="Proteomes" id="UP000807306"/>
    </source>
</evidence>
<name>A0A9P6JV66_9AGAR</name>
<evidence type="ECO:0000313" key="5">
    <source>
        <dbReference type="EMBL" id="KAF9534196.1"/>
    </source>
</evidence>
<evidence type="ECO:0000256" key="4">
    <source>
        <dbReference type="SAM" id="MobiDB-lite"/>
    </source>
</evidence>
<dbReference type="EMBL" id="MU157826">
    <property type="protein sequence ID" value="KAF9534196.1"/>
    <property type="molecule type" value="Genomic_DNA"/>
</dbReference>
<feature type="compositionally biased region" description="Polar residues" evidence="4">
    <location>
        <begin position="361"/>
        <end position="383"/>
    </location>
</feature>
<dbReference type="AlphaFoldDB" id="A0A9P6JV66"/>
<feature type="repeat" description="ANK" evidence="3">
    <location>
        <begin position="156"/>
        <end position="188"/>
    </location>
</feature>
<dbReference type="Pfam" id="PF12796">
    <property type="entry name" value="Ank_2"/>
    <property type="match status" value="2"/>
</dbReference>
<dbReference type="PANTHER" id="PTHR24171">
    <property type="entry name" value="ANKYRIN REPEAT DOMAIN-CONTAINING PROTEIN 39-RELATED"/>
    <property type="match status" value="1"/>
</dbReference>
<feature type="compositionally biased region" description="Polar residues" evidence="4">
    <location>
        <begin position="323"/>
        <end position="344"/>
    </location>
</feature>
<evidence type="ECO:0000256" key="2">
    <source>
        <dbReference type="ARBA" id="ARBA00023043"/>
    </source>
</evidence>
<feature type="region of interest" description="Disordered" evidence="4">
    <location>
        <begin position="358"/>
        <end position="549"/>
    </location>
</feature>
<dbReference type="InterPro" id="IPR002110">
    <property type="entry name" value="Ankyrin_rpt"/>
</dbReference>
<dbReference type="InterPro" id="IPR036770">
    <property type="entry name" value="Ankyrin_rpt-contain_sf"/>
</dbReference>
<feature type="compositionally biased region" description="Basic and acidic residues" evidence="4">
    <location>
        <begin position="474"/>
        <end position="483"/>
    </location>
</feature>
<keyword evidence="6" id="KW-1185">Reference proteome</keyword>
<dbReference type="SUPFAM" id="SSF48403">
    <property type="entry name" value="Ankyrin repeat"/>
    <property type="match status" value="1"/>
</dbReference>
<dbReference type="Proteomes" id="UP000807306">
    <property type="component" value="Unassembled WGS sequence"/>
</dbReference>
<feature type="compositionally biased region" description="Low complexity" evidence="4">
    <location>
        <begin position="255"/>
        <end position="272"/>
    </location>
</feature>
<feature type="compositionally biased region" description="Polar residues" evidence="4">
    <location>
        <begin position="412"/>
        <end position="426"/>
    </location>
</feature>
<feature type="compositionally biased region" description="Polar residues" evidence="4">
    <location>
        <begin position="436"/>
        <end position="452"/>
    </location>
</feature>
<dbReference type="PROSITE" id="PS50297">
    <property type="entry name" value="ANK_REP_REGION"/>
    <property type="match status" value="2"/>
</dbReference>
<reference evidence="5" key="1">
    <citation type="submission" date="2020-11" db="EMBL/GenBank/DDBJ databases">
        <authorList>
            <consortium name="DOE Joint Genome Institute"/>
            <person name="Ahrendt S."/>
            <person name="Riley R."/>
            <person name="Andreopoulos W."/>
            <person name="Labutti K."/>
            <person name="Pangilinan J."/>
            <person name="Ruiz-Duenas F.J."/>
            <person name="Barrasa J.M."/>
            <person name="Sanchez-Garcia M."/>
            <person name="Camarero S."/>
            <person name="Miyauchi S."/>
            <person name="Serrano A."/>
            <person name="Linde D."/>
            <person name="Babiker R."/>
            <person name="Drula E."/>
            <person name="Ayuso-Fernandez I."/>
            <person name="Pacheco R."/>
            <person name="Padilla G."/>
            <person name="Ferreira P."/>
            <person name="Barriuso J."/>
            <person name="Kellner H."/>
            <person name="Castanera R."/>
            <person name="Alfaro M."/>
            <person name="Ramirez L."/>
            <person name="Pisabarro A.G."/>
            <person name="Kuo A."/>
            <person name="Tritt A."/>
            <person name="Lipzen A."/>
            <person name="He G."/>
            <person name="Yan M."/>
            <person name="Ng V."/>
            <person name="Cullen D."/>
            <person name="Martin F."/>
            <person name="Rosso M.-N."/>
            <person name="Henrissat B."/>
            <person name="Hibbett D."/>
            <person name="Martinez A.T."/>
            <person name="Grigoriev I.V."/>
        </authorList>
    </citation>
    <scope>NUCLEOTIDE SEQUENCE</scope>
    <source>
        <strain evidence="5">CBS 506.95</strain>
    </source>
</reference>
<proteinExistence type="predicted"/>
<feature type="compositionally biased region" description="Polar residues" evidence="4">
    <location>
        <begin position="297"/>
        <end position="316"/>
    </location>
</feature>
<evidence type="ECO:0000256" key="3">
    <source>
        <dbReference type="PROSITE-ProRule" id="PRU00023"/>
    </source>
</evidence>
<feature type="compositionally biased region" description="Polar residues" evidence="4">
    <location>
        <begin position="228"/>
        <end position="241"/>
    </location>
</feature>
<accession>A0A9P6JV66</accession>
<comment type="caution">
    <text evidence="5">The sequence shown here is derived from an EMBL/GenBank/DDBJ whole genome shotgun (WGS) entry which is preliminary data.</text>
</comment>
<sequence length="549" mass="59525">MAEKDATARLRRAVKENNLFLVKRLIQRTDMRNTDTASQRYTSLAWAAVLGNEETFEFLLTQGHDDEELSRDSENNTILMLLAEQKAGASNSLDLQDNTGAFVRMARLYYDRYSWILDWSNVHGKTALHIASLKGNEELVRMLCDLGADFDLADNKGNTSLHYASSWGHIATVQLLIERGCQYSARNNQGFTASDYAYSFSTRETLQDTARIQFENNKKQRRNIFAQAAQTAAKQDWTSATLPPPPVPTKDSAYSRMRSGSGTSRTTATSDSGDPESLRAGQLSPSPSQPSTGSSSAFLTPSNSQHYPQGPASSNAAVFPAGSGNSKGSLLTPTATNSNPTTIVNRLRERDADAIEKYLNRNRSGSQGTASTDTRSQGSSQFASAGPSANGDDLSALISGSVTPRKLRPSVSAAQLRTGNNSTPVHSSADVRNRSDTSPPLTKTTNSPHASLTRTSSTSRPSIAKTLRSIASMDRLKSSEKPEPAPSHSFLHDHSPHHGQNGTHEDPATPPANTRRKAFHILSKPLHSFELTSNSSHRRGMSSTSVRGS</sequence>
<evidence type="ECO:0000256" key="1">
    <source>
        <dbReference type="ARBA" id="ARBA00022737"/>
    </source>
</evidence>
<dbReference type="Gene3D" id="1.25.40.20">
    <property type="entry name" value="Ankyrin repeat-containing domain"/>
    <property type="match status" value="2"/>
</dbReference>
<dbReference type="SMART" id="SM00248">
    <property type="entry name" value="ANK"/>
    <property type="match status" value="3"/>
</dbReference>
<feature type="compositionally biased region" description="Low complexity" evidence="4">
    <location>
        <begin position="284"/>
        <end position="296"/>
    </location>
</feature>
<keyword evidence="2 3" id="KW-0040">ANK repeat</keyword>
<protein>
    <submittedName>
        <fullName evidence="5">Ankyrin repeat-containing domain protein</fullName>
    </submittedName>
</protein>
<keyword evidence="1" id="KW-0677">Repeat</keyword>
<dbReference type="PRINTS" id="PR01415">
    <property type="entry name" value="ANKYRIN"/>
</dbReference>
<organism evidence="5 6">
    <name type="scientific">Crepidotus variabilis</name>
    <dbReference type="NCBI Taxonomy" id="179855"/>
    <lineage>
        <taxon>Eukaryota</taxon>
        <taxon>Fungi</taxon>
        <taxon>Dikarya</taxon>
        <taxon>Basidiomycota</taxon>
        <taxon>Agaricomycotina</taxon>
        <taxon>Agaricomycetes</taxon>
        <taxon>Agaricomycetidae</taxon>
        <taxon>Agaricales</taxon>
        <taxon>Agaricineae</taxon>
        <taxon>Crepidotaceae</taxon>
        <taxon>Crepidotus</taxon>
    </lineage>
</organism>
<gene>
    <name evidence="5" type="ORF">CPB83DRAFT_873058</name>
</gene>